<gene>
    <name evidence="1" type="ORF">FHS21_001313</name>
</gene>
<sequence>MRMWFAYELSDAGVWEAVCYRVNFGDPALDDRPRTNLVAVPASCIGEDGEPLFGRLRDLYPLEVVDG</sequence>
<evidence type="ECO:0000313" key="2">
    <source>
        <dbReference type="Proteomes" id="UP000554520"/>
    </source>
</evidence>
<name>A0A839U7F1_9HYPH</name>
<proteinExistence type="predicted"/>
<evidence type="ECO:0000313" key="1">
    <source>
        <dbReference type="EMBL" id="MBB3144912.1"/>
    </source>
</evidence>
<dbReference type="AlphaFoldDB" id="A0A839U7F1"/>
<keyword evidence="2" id="KW-1185">Reference proteome</keyword>
<dbReference type="EMBL" id="JACHXN010000003">
    <property type="protein sequence ID" value="MBB3144912.1"/>
    <property type="molecule type" value="Genomic_DNA"/>
</dbReference>
<protein>
    <submittedName>
        <fullName evidence="1">Uncharacterized protein</fullName>
    </submittedName>
</protein>
<dbReference type="Proteomes" id="UP000554520">
    <property type="component" value="Unassembled WGS sequence"/>
</dbReference>
<reference evidence="1 2" key="1">
    <citation type="submission" date="2020-08" db="EMBL/GenBank/DDBJ databases">
        <title>Genomic Encyclopedia of Type Strains, Phase III (KMG-III): the genomes of soil and plant-associated and newly described type strains.</title>
        <authorList>
            <person name="Whitman W."/>
        </authorList>
    </citation>
    <scope>NUCLEOTIDE SEQUENCE [LARGE SCALE GENOMIC DNA]</scope>
    <source>
        <strain evidence="1 2">CECT 7015</strain>
    </source>
</reference>
<organism evidence="1 2">
    <name type="scientific">Phyllobacterium trifolii</name>
    <dbReference type="NCBI Taxonomy" id="300193"/>
    <lineage>
        <taxon>Bacteria</taxon>
        <taxon>Pseudomonadati</taxon>
        <taxon>Pseudomonadota</taxon>
        <taxon>Alphaproteobacteria</taxon>
        <taxon>Hyphomicrobiales</taxon>
        <taxon>Phyllobacteriaceae</taxon>
        <taxon>Phyllobacterium</taxon>
    </lineage>
</organism>
<comment type="caution">
    <text evidence="1">The sequence shown here is derived from an EMBL/GenBank/DDBJ whole genome shotgun (WGS) entry which is preliminary data.</text>
</comment>
<accession>A0A839U7F1</accession>